<feature type="binding site" evidence="4 6">
    <location>
        <position position="120"/>
    </location>
    <ligand>
        <name>substrate</name>
    </ligand>
</feature>
<comment type="function">
    <text evidence="4">Formation of pseudouridine at positions 38, 39 and 40 in the anticodon stem and loop of transfer RNAs.</text>
</comment>
<comment type="caution">
    <text evidence="4">Lacks conserved residue(s) required for the propagation of feature annotation.</text>
</comment>
<dbReference type="PANTHER" id="PTHR11142:SF0">
    <property type="entry name" value="TRNA PSEUDOURIDINE SYNTHASE-LIKE 1"/>
    <property type="match status" value="1"/>
</dbReference>
<evidence type="ECO:0000259" key="8">
    <source>
        <dbReference type="Pfam" id="PF01416"/>
    </source>
</evidence>
<protein>
    <recommendedName>
        <fullName evidence="4">tRNA pseudouridine synthase A</fullName>
        <ecNumber evidence="4">5.4.99.12</ecNumber>
    </recommendedName>
    <alternativeName>
        <fullName evidence="4">tRNA pseudouridine(38-40) synthase</fullName>
    </alternativeName>
    <alternativeName>
        <fullName evidence="4">tRNA pseudouridylate synthase I</fullName>
    </alternativeName>
    <alternativeName>
        <fullName evidence="4">tRNA-uridine isomerase I</fullName>
    </alternativeName>
</protein>
<feature type="domain" description="Pseudouridine synthase I TruA alpha/beta" evidence="8">
    <location>
        <begin position="155"/>
        <end position="255"/>
    </location>
</feature>
<dbReference type="Gene3D" id="3.30.70.580">
    <property type="entry name" value="Pseudouridine synthase I, catalytic domain, N-terminal subdomain"/>
    <property type="match status" value="1"/>
</dbReference>
<dbReference type="RefSeq" id="WP_431356898.1">
    <property type="nucleotide sequence ID" value="NZ_BSNM01000011.1"/>
</dbReference>
<dbReference type="CDD" id="cd02570">
    <property type="entry name" value="PseudoU_synth_EcTruA"/>
    <property type="match status" value="1"/>
</dbReference>
<evidence type="ECO:0000256" key="5">
    <source>
        <dbReference type="PIRSR" id="PIRSR001430-1"/>
    </source>
</evidence>
<dbReference type="HAMAP" id="MF_00171">
    <property type="entry name" value="TruA"/>
    <property type="match status" value="1"/>
</dbReference>
<comment type="similarity">
    <text evidence="1 4 7">Belongs to the tRNA pseudouridine synthase TruA family.</text>
</comment>
<dbReference type="EC" id="5.4.99.12" evidence="4"/>
<keyword evidence="3 4" id="KW-0413">Isomerase</keyword>
<dbReference type="GO" id="GO:0003723">
    <property type="term" value="F:RNA binding"/>
    <property type="evidence" value="ECO:0007669"/>
    <property type="project" value="InterPro"/>
</dbReference>
<evidence type="ECO:0000256" key="7">
    <source>
        <dbReference type="RuleBase" id="RU003792"/>
    </source>
</evidence>
<comment type="catalytic activity">
    <reaction evidence="4 7">
        <text>uridine(38/39/40) in tRNA = pseudouridine(38/39/40) in tRNA</text>
        <dbReference type="Rhea" id="RHEA:22376"/>
        <dbReference type="Rhea" id="RHEA-COMP:10085"/>
        <dbReference type="Rhea" id="RHEA-COMP:10087"/>
        <dbReference type="ChEBI" id="CHEBI:65314"/>
        <dbReference type="ChEBI" id="CHEBI:65315"/>
        <dbReference type="EC" id="5.4.99.12"/>
    </reaction>
</comment>
<evidence type="ECO:0000256" key="3">
    <source>
        <dbReference type="ARBA" id="ARBA00023235"/>
    </source>
</evidence>
<evidence type="ECO:0000256" key="4">
    <source>
        <dbReference type="HAMAP-Rule" id="MF_00171"/>
    </source>
</evidence>
<evidence type="ECO:0000313" key="9">
    <source>
        <dbReference type="EMBL" id="GLQ30937.1"/>
    </source>
</evidence>
<dbReference type="AlphaFoldDB" id="A0AA37S844"/>
<sequence length="281" mass="31466">MSNLSEHPFVERIALGIEYFGHGFKGWQRQPSAKPSIQEELEKALSRIANAPIEVVCAGRTDAGVHATHQVVHFDSPVERNDNSWIRGVNSQLPDQIGVRWIRRVDSSFHARFSATARRYRYIIDNSPTMPVIHRNGVTWHYAPLDEQTMNEAGQALLGENDFTSFRAKECQSHTPMRNIHHLMVRRIGGLVVIDVKANAFLHHMIRNIAGVLCEVGDGRKPVEWVAEVLAAKDRSQASVTAPPHGLYFVDVDYDACYSIPKGSESLGPLLVSPVNHLFDC</sequence>
<dbReference type="InterPro" id="IPR020095">
    <property type="entry name" value="PsdUridine_synth_TruA_C"/>
</dbReference>
<evidence type="ECO:0000313" key="10">
    <source>
        <dbReference type="Proteomes" id="UP001161389"/>
    </source>
</evidence>
<comment type="caution">
    <text evidence="9">The sequence shown here is derived from an EMBL/GenBank/DDBJ whole genome shotgun (WGS) entry which is preliminary data.</text>
</comment>
<dbReference type="Proteomes" id="UP001161389">
    <property type="component" value="Unassembled WGS sequence"/>
</dbReference>
<evidence type="ECO:0000256" key="2">
    <source>
        <dbReference type="ARBA" id="ARBA00022694"/>
    </source>
</evidence>
<keyword evidence="10" id="KW-1185">Reference proteome</keyword>
<dbReference type="NCBIfam" id="TIGR00071">
    <property type="entry name" value="hisT_truA"/>
    <property type="match status" value="1"/>
</dbReference>
<dbReference type="PIRSF" id="PIRSF001430">
    <property type="entry name" value="tRNA_psdUrid_synth"/>
    <property type="match status" value="1"/>
</dbReference>
<keyword evidence="2 4" id="KW-0819">tRNA processing</keyword>
<feature type="active site" description="Nucleophile" evidence="4 5">
    <location>
        <position position="62"/>
    </location>
</feature>
<name>A0AA37S844_9GAMM</name>
<dbReference type="GO" id="GO:0160147">
    <property type="term" value="F:tRNA pseudouridine(38-40) synthase activity"/>
    <property type="evidence" value="ECO:0007669"/>
    <property type="project" value="UniProtKB-EC"/>
</dbReference>
<dbReference type="InterPro" id="IPR020094">
    <property type="entry name" value="TruA/RsuA/RluB/E/F_N"/>
</dbReference>
<dbReference type="GO" id="GO:0031119">
    <property type="term" value="P:tRNA pseudouridine synthesis"/>
    <property type="evidence" value="ECO:0007669"/>
    <property type="project" value="UniProtKB-UniRule"/>
</dbReference>
<organism evidence="9 10">
    <name type="scientific">Litoribrevibacter albus</name>
    <dbReference type="NCBI Taxonomy" id="1473156"/>
    <lineage>
        <taxon>Bacteria</taxon>
        <taxon>Pseudomonadati</taxon>
        <taxon>Pseudomonadota</taxon>
        <taxon>Gammaproteobacteria</taxon>
        <taxon>Oceanospirillales</taxon>
        <taxon>Oceanospirillaceae</taxon>
        <taxon>Litoribrevibacter</taxon>
    </lineage>
</organism>
<evidence type="ECO:0000256" key="1">
    <source>
        <dbReference type="ARBA" id="ARBA00009375"/>
    </source>
</evidence>
<dbReference type="PANTHER" id="PTHR11142">
    <property type="entry name" value="PSEUDOURIDYLATE SYNTHASE"/>
    <property type="match status" value="1"/>
</dbReference>
<reference evidence="9" key="1">
    <citation type="journal article" date="2014" name="Int. J. Syst. Evol. Microbiol.">
        <title>Complete genome sequence of Corynebacterium casei LMG S-19264T (=DSM 44701T), isolated from a smear-ripened cheese.</title>
        <authorList>
            <consortium name="US DOE Joint Genome Institute (JGI-PGF)"/>
            <person name="Walter F."/>
            <person name="Albersmeier A."/>
            <person name="Kalinowski J."/>
            <person name="Ruckert C."/>
        </authorList>
    </citation>
    <scope>NUCLEOTIDE SEQUENCE</scope>
    <source>
        <strain evidence="9">NBRC 110071</strain>
    </source>
</reference>
<comment type="subunit">
    <text evidence="4">Homodimer.</text>
</comment>
<reference evidence="9" key="2">
    <citation type="submission" date="2023-01" db="EMBL/GenBank/DDBJ databases">
        <title>Draft genome sequence of Litoribrevibacter albus strain NBRC 110071.</title>
        <authorList>
            <person name="Sun Q."/>
            <person name="Mori K."/>
        </authorList>
    </citation>
    <scope>NUCLEOTIDE SEQUENCE</scope>
    <source>
        <strain evidence="9">NBRC 110071</strain>
    </source>
</reference>
<dbReference type="InterPro" id="IPR020103">
    <property type="entry name" value="PsdUridine_synth_cat_dom_sf"/>
</dbReference>
<dbReference type="SUPFAM" id="SSF55120">
    <property type="entry name" value="Pseudouridine synthase"/>
    <property type="match status" value="1"/>
</dbReference>
<dbReference type="InterPro" id="IPR020097">
    <property type="entry name" value="PsdUridine_synth_TruA_a/b_dom"/>
</dbReference>
<dbReference type="InterPro" id="IPR001406">
    <property type="entry name" value="PsdUridine_synth_TruA"/>
</dbReference>
<dbReference type="Pfam" id="PF01416">
    <property type="entry name" value="PseudoU_synth_1"/>
    <property type="match status" value="2"/>
</dbReference>
<dbReference type="EMBL" id="BSNM01000011">
    <property type="protein sequence ID" value="GLQ30937.1"/>
    <property type="molecule type" value="Genomic_DNA"/>
</dbReference>
<gene>
    <name evidence="4 9" type="primary">truA</name>
    <name evidence="9" type="ORF">GCM10007876_14160</name>
</gene>
<proteinExistence type="inferred from homology"/>
<feature type="domain" description="Pseudouridine synthase I TruA alpha/beta" evidence="8">
    <location>
        <begin position="18"/>
        <end position="113"/>
    </location>
</feature>
<evidence type="ECO:0000256" key="6">
    <source>
        <dbReference type="PIRSR" id="PIRSR001430-2"/>
    </source>
</evidence>
<dbReference type="Gene3D" id="3.30.70.660">
    <property type="entry name" value="Pseudouridine synthase I, catalytic domain, C-terminal subdomain"/>
    <property type="match status" value="1"/>
</dbReference>
<dbReference type="FunFam" id="3.30.70.580:FF:000001">
    <property type="entry name" value="tRNA pseudouridine synthase A"/>
    <property type="match status" value="1"/>
</dbReference>
<accession>A0AA37S844</accession>